<dbReference type="GeneID" id="81366494"/>
<gene>
    <name evidence="1" type="ORF">N7509_002877</name>
</gene>
<dbReference type="EMBL" id="JAPZBU010000004">
    <property type="protein sequence ID" value="KAJ5408994.1"/>
    <property type="molecule type" value="Genomic_DNA"/>
</dbReference>
<protein>
    <submittedName>
        <fullName evidence="1">Uncharacterized protein</fullName>
    </submittedName>
</protein>
<sequence length="68" mass="7675">MVITLESSTKSIRYFLTNLTGPLSRLTVFGQPLIIVNDRETAAQLFEKSAKHSSKPDSVFADELYERL</sequence>
<comment type="caution">
    <text evidence="1">The sequence shown here is derived from an EMBL/GenBank/DDBJ whole genome shotgun (WGS) entry which is preliminary data.</text>
</comment>
<dbReference type="Proteomes" id="UP001147747">
    <property type="component" value="Unassembled WGS sequence"/>
</dbReference>
<proteinExistence type="predicted"/>
<organism evidence="1 2">
    <name type="scientific">Penicillium cosmopolitanum</name>
    <dbReference type="NCBI Taxonomy" id="1131564"/>
    <lineage>
        <taxon>Eukaryota</taxon>
        <taxon>Fungi</taxon>
        <taxon>Dikarya</taxon>
        <taxon>Ascomycota</taxon>
        <taxon>Pezizomycotina</taxon>
        <taxon>Eurotiomycetes</taxon>
        <taxon>Eurotiomycetidae</taxon>
        <taxon>Eurotiales</taxon>
        <taxon>Aspergillaceae</taxon>
        <taxon>Penicillium</taxon>
    </lineage>
</organism>
<evidence type="ECO:0000313" key="2">
    <source>
        <dbReference type="Proteomes" id="UP001147747"/>
    </source>
</evidence>
<accession>A0A9W9W9Z5</accession>
<keyword evidence="2" id="KW-1185">Reference proteome</keyword>
<reference evidence="1" key="2">
    <citation type="journal article" date="2023" name="IMA Fungus">
        <title>Comparative genomic study of the Penicillium genus elucidates a diverse pangenome and 15 lateral gene transfer events.</title>
        <authorList>
            <person name="Petersen C."/>
            <person name="Sorensen T."/>
            <person name="Nielsen M.R."/>
            <person name="Sondergaard T.E."/>
            <person name="Sorensen J.L."/>
            <person name="Fitzpatrick D.A."/>
            <person name="Frisvad J.C."/>
            <person name="Nielsen K.L."/>
        </authorList>
    </citation>
    <scope>NUCLEOTIDE SEQUENCE</scope>
    <source>
        <strain evidence="1">IBT 29677</strain>
    </source>
</reference>
<dbReference type="AlphaFoldDB" id="A0A9W9W9Z5"/>
<evidence type="ECO:0000313" key="1">
    <source>
        <dbReference type="EMBL" id="KAJ5408994.1"/>
    </source>
</evidence>
<name>A0A9W9W9Z5_9EURO</name>
<dbReference type="RefSeq" id="XP_056493309.1">
    <property type="nucleotide sequence ID" value="XM_056627514.1"/>
</dbReference>
<reference evidence="1" key="1">
    <citation type="submission" date="2022-12" db="EMBL/GenBank/DDBJ databases">
        <authorList>
            <person name="Petersen C."/>
        </authorList>
    </citation>
    <scope>NUCLEOTIDE SEQUENCE</scope>
    <source>
        <strain evidence="1">IBT 29677</strain>
    </source>
</reference>
<dbReference type="OrthoDB" id="4362293at2759"/>